<comment type="caution">
    <text evidence="2">The sequence shown here is derived from an EMBL/GenBank/DDBJ whole genome shotgun (WGS) entry which is preliminary data.</text>
</comment>
<name>A0A6A8NGC6_ENTFC</name>
<feature type="transmembrane region" description="Helical" evidence="1">
    <location>
        <begin position="49"/>
        <end position="68"/>
    </location>
</feature>
<evidence type="ECO:0000256" key="1">
    <source>
        <dbReference type="SAM" id="Phobius"/>
    </source>
</evidence>
<feature type="transmembrane region" description="Helical" evidence="1">
    <location>
        <begin position="21"/>
        <end position="43"/>
    </location>
</feature>
<gene>
    <name evidence="2" type="ORF">GKZ95_03500</name>
</gene>
<reference evidence="2" key="1">
    <citation type="submission" date="2019-10" db="EMBL/GenBank/DDBJ databases">
        <title>Identification of the same linezolid-resistant Tn6246::fexB-poxtA-carrying Enterococcus faecium strain colonizing a hospitalized patient and bovines in different continents.</title>
        <authorList>
            <person name="Tedim A.P."/>
            <person name="Freitas A.R."/>
            <person name="Novais C."/>
            <person name="Duarte B."/>
            <person name="Elghaieb H."/>
            <person name="Abbassi M.S."/>
            <person name="Peixe L."/>
        </authorList>
    </citation>
    <scope>NUCLEOTIDE SEQUENCE</scope>
    <source>
        <strain evidence="2">2FEZ</strain>
    </source>
</reference>
<dbReference type="InterPro" id="IPR024414">
    <property type="entry name" value="Uncharacterised_PrgI"/>
</dbReference>
<dbReference type="EMBL" id="WLYP01000002">
    <property type="protein sequence ID" value="MTD34947.1"/>
    <property type="molecule type" value="Genomic_DNA"/>
</dbReference>
<dbReference type="RefSeq" id="WP_123864066.1">
    <property type="nucleotide sequence ID" value="NZ_JACYYY010000002.1"/>
</dbReference>
<keyword evidence="1" id="KW-0472">Membrane</keyword>
<protein>
    <submittedName>
        <fullName evidence="2">PrgI family protein</fullName>
    </submittedName>
</protein>
<keyword evidence="1" id="KW-0812">Transmembrane</keyword>
<keyword evidence="1" id="KW-1133">Transmembrane helix</keyword>
<sequence length="139" mass="16372">MEIKVYKDGSKIESKIVGLTLRQFLALLLIGTVTIFMILNSFFFHIDALFFELPLIVSLFIGLFFFLIKINGLPSDHWFKLKRAYLHKPKKRTYQTERIVNYERKEFIQSKKVKETATFDQNREATVESVKKECTEGEK</sequence>
<organism evidence="2">
    <name type="scientific">Enterococcus faecium</name>
    <name type="common">Streptococcus faecium</name>
    <dbReference type="NCBI Taxonomy" id="1352"/>
    <lineage>
        <taxon>Bacteria</taxon>
        <taxon>Bacillati</taxon>
        <taxon>Bacillota</taxon>
        <taxon>Bacilli</taxon>
        <taxon>Lactobacillales</taxon>
        <taxon>Enterococcaceae</taxon>
        <taxon>Enterococcus</taxon>
    </lineage>
</organism>
<dbReference type="AlphaFoldDB" id="A0A6A8NGC6"/>
<dbReference type="Pfam" id="PF12666">
    <property type="entry name" value="PrgI"/>
    <property type="match status" value="1"/>
</dbReference>
<proteinExistence type="predicted"/>
<evidence type="ECO:0000313" key="2">
    <source>
        <dbReference type="EMBL" id="MTD34947.1"/>
    </source>
</evidence>
<accession>A0A6A8NGC6</accession>